<dbReference type="InterPro" id="IPR001387">
    <property type="entry name" value="Cro/C1-type_HTH"/>
</dbReference>
<feature type="domain" description="HTH cro/C1-type" evidence="4">
    <location>
        <begin position="51"/>
        <end position="81"/>
    </location>
</feature>
<dbReference type="Gene3D" id="1.10.260.40">
    <property type="entry name" value="lambda repressor-like DNA-binding domains"/>
    <property type="match status" value="2"/>
</dbReference>
<evidence type="ECO:0000256" key="1">
    <source>
        <dbReference type="ARBA" id="ARBA00023015"/>
    </source>
</evidence>
<dbReference type="AlphaFoldDB" id="A0A9E1GKW9"/>
<name>A0A9E1GKW9_9FIRM</name>
<evidence type="ECO:0000256" key="3">
    <source>
        <dbReference type="ARBA" id="ARBA00023163"/>
    </source>
</evidence>
<dbReference type="EMBL" id="JAGZYH010000029">
    <property type="protein sequence ID" value="MBS6622219.1"/>
    <property type="molecule type" value="Genomic_DNA"/>
</dbReference>
<reference evidence="5" key="1">
    <citation type="submission" date="2021-02" db="EMBL/GenBank/DDBJ databases">
        <title>Infant gut strain persistence is associated with maternal origin, phylogeny, and functional potential including surface adhesion and iron acquisition.</title>
        <authorList>
            <person name="Lou Y.C."/>
        </authorList>
    </citation>
    <scope>NUCLEOTIDE SEQUENCE</scope>
    <source>
        <strain evidence="5">L2_039_000G1_dasL2_039_000G1_maxbin2.maxbin.077</strain>
    </source>
</reference>
<dbReference type="Pfam" id="PF01381">
    <property type="entry name" value="HTH_3"/>
    <property type="match status" value="1"/>
</dbReference>
<evidence type="ECO:0000313" key="5">
    <source>
        <dbReference type="EMBL" id="MBS6622219.1"/>
    </source>
</evidence>
<dbReference type="SUPFAM" id="SSF47413">
    <property type="entry name" value="lambda repressor-like DNA-binding domains"/>
    <property type="match status" value="2"/>
</dbReference>
<dbReference type="CDD" id="cd00093">
    <property type="entry name" value="HTH_XRE"/>
    <property type="match status" value="2"/>
</dbReference>
<organism evidence="5 6">
    <name type="scientific">Faecalibacterium prausnitzii</name>
    <dbReference type="NCBI Taxonomy" id="853"/>
    <lineage>
        <taxon>Bacteria</taxon>
        <taxon>Bacillati</taxon>
        <taxon>Bacillota</taxon>
        <taxon>Clostridia</taxon>
        <taxon>Eubacteriales</taxon>
        <taxon>Oscillospiraceae</taxon>
        <taxon>Faecalibacterium</taxon>
    </lineage>
</organism>
<dbReference type="InterPro" id="IPR052359">
    <property type="entry name" value="HTH-type_reg/antitoxin"/>
</dbReference>
<dbReference type="SMART" id="SM00530">
    <property type="entry name" value="HTH_XRE"/>
    <property type="match status" value="2"/>
</dbReference>
<dbReference type="InterPro" id="IPR010982">
    <property type="entry name" value="Lambda_DNA-bd_dom_sf"/>
</dbReference>
<evidence type="ECO:0000313" key="6">
    <source>
        <dbReference type="Proteomes" id="UP000811365"/>
    </source>
</evidence>
<dbReference type="Proteomes" id="UP000811365">
    <property type="component" value="Unassembled WGS sequence"/>
</dbReference>
<keyword evidence="1" id="KW-0805">Transcription regulation</keyword>
<evidence type="ECO:0000259" key="4">
    <source>
        <dbReference type="PROSITE" id="PS50943"/>
    </source>
</evidence>
<feature type="domain" description="HTH cro/C1-type" evidence="4">
    <location>
        <begin position="159"/>
        <end position="193"/>
    </location>
</feature>
<protein>
    <submittedName>
        <fullName evidence="5">Helix-turn-helix domain-containing protein</fullName>
    </submittedName>
</protein>
<comment type="caution">
    <text evidence="5">The sequence shown here is derived from an EMBL/GenBank/DDBJ whole genome shotgun (WGS) entry which is preliminary data.</text>
</comment>
<proteinExistence type="predicted"/>
<keyword evidence="2" id="KW-0238">DNA-binding</keyword>
<dbReference type="GO" id="GO:0003677">
    <property type="term" value="F:DNA binding"/>
    <property type="evidence" value="ECO:0007669"/>
    <property type="project" value="UniProtKB-KW"/>
</dbReference>
<dbReference type="PROSITE" id="PS50943">
    <property type="entry name" value="HTH_CROC1"/>
    <property type="match status" value="2"/>
</dbReference>
<evidence type="ECO:0000256" key="2">
    <source>
        <dbReference type="ARBA" id="ARBA00023125"/>
    </source>
</evidence>
<dbReference type="PANTHER" id="PTHR36511">
    <property type="entry name" value="MERR FAMILY BACTERIAL REGULATORY PROTEIN"/>
    <property type="match status" value="1"/>
</dbReference>
<keyword evidence="3" id="KW-0804">Transcription</keyword>
<accession>A0A9E1GKW9</accession>
<dbReference type="PANTHER" id="PTHR36511:SF3">
    <property type="entry name" value="ANTITOXIN HIGA-2"/>
    <property type="match status" value="1"/>
</dbReference>
<gene>
    <name evidence="5" type="ORF">KH315_08685</name>
</gene>
<sequence length="212" mass="23900">MKQSSLTALKTMSSSQSRDDYAVGKLTRFEMMFRDYLNGQIDWPLFKPSDVVSLREKHNLTQEALGELLRVSPKTVLRWETEGETIPNTARIALCAIAKLGPGIFELMNPEIAQYDLMATSNRSDDLVNDLHDSVHYNLRAQRRQNELPEPFDAKAVGELRSRLRMTRGEFAKLLGVAQSTTDKWENGSIQPKGPALTVLKILWTKGINALP</sequence>